<evidence type="ECO:0000313" key="2">
    <source>
        <dbReference type="EMBL" id="KAA5835960.1"/>
    </source>
</evidence>
<protein>
    <submittedName>
        <fullName evidence="2">Uncharacterized protein</fullName>
    </submittedName>
</protein>
<keyword evidence="3" id="KW-1185">Reference proteome</keyword>
<gene>
    <name evidence="2" type="ORF">F1721_06285</name>
</gene>
<dbReference type="Proteomes" id="UP000323946">
    <property type="component" value="Unassembled WGS sequence"/>
</dbReference>
<feature type="compositionally biased region" description="Basic and acidic residues" evidence="1">
    <location>
        <begin position="69"/>
        <end position="88"/>
    </location>
</feature>
<feature type="compositionally biased region" description="Low complexity" evidence="1">
    <location>
        <begin position="1"/>
        <end position="20"/>
    </location>
</feature>
<dbReference type="OrthoDB" id="9808360at2"/>
<evidence type="ECO:0000256" key="1">
    <source>
        <dbReference type="SAM" id="MobiDB-lite"/>
    </source>
</evidence>
<feature type="compositionally biased region" description="Basic residues" evidence="1">
    <location>
        <begin position="51"/>
        <end position="60"/>
    </location>
</feature>
<feature type="region of interest" description="Disordered" evidence="1">
    <location>
        <begin position="1"/>
        <end position="90"/>
    </location>
</feature>
<sequence length="138" mass="15028">MPRTISTTATTHTAQTASTAGVGGEHPGPAEREDQRAEHGDAERVLELLGGRHRARRRPGLVRAHLGQRRTDQRRQQESVAQPDERQRCTGPCPVAKIVLDADRAWWDSLRGATLADISGRLSETARARARAADPSAP</sequence>
<name>A0A5M7C3D8_SACHI</name>
<accession>A0A5M7C3D8</accession>
<proteinExistence type="predicted"/>
<dbReference type="AlphaFoldDB" id="A0A5M7C3D8"/>
<dbReference type="EMBL" id="VWPH01000003">
    <property type="protein sequence ID" value="KAA5835960.1"/>
    <property type="molecule type" value="Genomic_DNA"/>
</dbReference>
<organism evidence="2 3">
    <name type="scientific">Saccharopolyspora hirsuta</name>
    <dbReference type="NCBI Taxonomy" id="1837"/>
    <lineage>
        <taxon>Bacteria</taxon>
        <taxon>Bacillati</taxon>
        <taxon>Actinomycetota</taxon>
        <taxon>Actinomycetes</taxon>
        <taxon>Pseudonocardiales</taxon>
        <taxon>Pseudonocardiaceae</taxon>
        <taxon>Saccharopolyspora</taxon>
    </lineage>
</organism>
<comment type="caution">
    <text evidence="2">The sequence shown here is derived from an EMBL/GenBank/DDBJ whole genome shotgun (WGS) entry which is preliminary data.</text>
</comment>
<evidence type="ECO:0000313" key="3">
    <source>
        <dbReference type="Proteomes" id="UP000323946"/>
    </source>
</evidence>
<feature type="compositionally biased region" description="Basic and acidic residues" evidence="1">
    <location>
        <begin position="28"/>
        <end position="46"/>
    </location>
</feature>
<reference evidence="2 3" key="1">
    <citation type="submission" date="2019-09" db="EMBL/GenBank/DDBJ databases">
        <title>Draft genome sequence of the thermophilic Saccharopolyspora hirsuta VKM Ac-666T.</title>
        <authorList>
            <person name="Lobastova T.G."/>
            <person name="Fokina V."/>
            <person name="Bragin E.Y."/>
            <person name="Shtratnikova V.Y."/>
            <person name="Starodumova I.P."/>
            <person name="Tarlachkov S.V."/>
            <person name="Donova M.V."/>
        </authorList>
    </citation>
    <scope>NUCLEOTIDE SEQUENCE [LARGE SCALE GENOMIC DNA]</scope>
    <source>
        <strain evidence="2 3">VKM Ac-666</strain>
    </source>
</reference>
<dbReference type="RefSeq" id="WP_150065620.1">
    <property type="nucleotide sequence ID" value="NZ_JBEPDJ010000003.1"/>
</dbReference>